<feature type="transmembrane region" description="Helical" evidence="6">
    <location>
        <begin position="110"/>
        <end position="128"/>
    </location>
</feature>
<keyword evidence="2" id="KW-1003">Cell membrane</keyword>
<feature type="transmembrane region" description="Helical" evidence="6">
    <location>
        <begin position="41"/>
        <end position="59"/>
    </location>
</feature>
<evidence type="ECO:0000313" key="8">
    <source>
        <dbReference type="Proteomes" id="UP000231019"/>
    </source>
</evidence>
<dbReference type="PANTHER" id="PTHR39087:SF2">
    <property type="entry name" value="UPF0104 MEMBRANE PROTEIN MJ1595"/>
    <property type="match status" value="1"/>
</dbReference>
<keyword evidence="4 6" id="KW-1133">Transmembrane helix</keyword>
<feature type="transmembrane region" description="Helical" evidence="6">
    <location>
        <begin position="309"/>
        <end position="330"/>
    </location>
</feature>
<evidence type="ECO:0000313" key="7">
    <source>
        <dbReference type="EMBL" id="PIW19568.1"/>
    </source>
</evidence>
<dbReference type="GO" id="GO:0005886">
    <property type="term" value="C:plasma membrane"/>
    <property type="evidence" value="ECO:0007669"/>
    <property type="project" value="UniProtKB-SubCell"/>
</dbReference>
<organism evidence="7 8">
    <name type="scientific">bacterium (Candidatus Blackallbacteria) CG17_big_fil_post_rev_8_21_14_2_50_48_46</name>
    <dbReference type="NCBI Taxonomy" id="2014261"/>
    <lineage>
        <taxon>Bacteria</taxon>
        <taxon>Candidatus Blackallbacteria</taxon>
    </lineage>
</organism>
<evidence type="ECO:0000256" key="6">
    <source>
        <dbReference type="SAM" id="Phobius"/>
    </source>
</evidence>
<comment type="subcellular location">
    <subcellularLocation>
        <location evidence="1">Cell membrane</location>
        <topology evidence="1">Multi-pass membrane protein</topology>
    </subcellularLocation>
</comment>
<dbReference type="AlphaFoldDB" id="A0A2M7GBL2"/>
<accession>A0A2M7GBL2</accession>
<keyword evidence="3 6" id="KW-0812">Transmembrane</keyword>
<name>A0A2M7GBL2_9BACT</name>
<feature type="transmembrane region" description="Helical" evidence="6">
    <location>
        <begin position="148"/>
        <end position="170"/>
    </location>
</feature>
<feature type="transmembrane region" description="Helical" evidence="6">
    <location>
        <begin position="182"/>
        <end position="201"/>
    </location>
</feature>
<dbReference type="NCBIfam" id="TIGR00374">
    <property type="entry name" value="flippase-like domain"/>
    <property type="match status" value="1"/>
</dbReference>
<evidence type="ECO:0000256" key="4">
    <source>
        <dbReference type="ARBA" id="ARBA00022989"/>
    </source>
</evidence>
<dbReference type="Proteomes" id="UP000231019">
    <property type="component" value="Unassembled WGS sequence"/>
</dbReference>
<reference evidence="7 8" key="1">
    <citation type="submission" date="2017-09" db="EMBL/GenBank/DDBJ databases">
        <title>Depth-based differentiation of microbial function through sediment-hosted aquifers and enrichment of novel symbionts in the deep terrestrial subsurface.</title>
        <authorList>
            <person name="Probst A.J."/>
            <person name="Ladd B."/>
            <person name="Jarett J.K."/>
            <person name="Geller-Mcgrath D.E."/>
            <person name="Sieber C.M."/>
            <person name="Emerson J.B."/>
            <person name="Anantharaman K."/>
            <person name="Thomas B.C."/>
            <person name="Malmstrom R."/>
            <person name="Stieglmeier M."/>
            <person name="Klingl A."/>
            <person name="Woyke T."/>
            <person name="Ryan C.M."/>
            <person name="Banfield J.F."/>
        </authorList>
    </citation>
    <scope>NUCLEOTIDE SEQUENCE [LARGE SCALE GENOMIC DNA]</scope>
    <source>
        <strain evidence="7">CG17_big_fil_post_rev_8_21_14_2_50_48_46</strain>
    </source>
</reference>
<feature type="transmembrane region" description="Helical" evidence="6">
    <location>
        <begin position="263"/>
        <end position="289"/>
    </location>
</feature>
<dbReference type="InterPro" id="IPR022791">
    <property type="entry name" value="L-PG_synthase/AglD"/>
</dbReference>
<feature type="transmembrane region" description="Helical" evidence="6">
    <location>
        <begin position="237"/>
        <end position="256"/>
    </location>
</feature>
<evidence type="ECO:0000256" key="3">
    <source>
        <dbReference type="ARBA" id="ARBA00022692"/>
    </source>
</evidence>
<evidence type="ECO:0000256" key="5">
    <source>
        <dbReference type="ARBA" id="ARBA00023136"/>
    </source>
</evidence>
<evidence type="ECO:0008006" key="9">
    <source>
        <dbReference type="Google" id="ProtNLM"/>
    </source>
</evidence>
<gene>
    <name evidence="7" type="ORF">COW36_01640</name>
</gene>
<evidence type="ECO:0000256" key="2">
    <source>
        <dbReference type="ARBA" id="ARBA00022475"/>
    </source>
</evidence>
<comment type="caution">
    <text evidence="7">The sequence shown here is derived from an EMBL/GenBank/DDBJ whole genome shotgun (WGS) entry which is preliminary data.</text>
</comment>
<proteinExistence type="predicted"/>
<feature type="transmembrane region" description="Helical" evidence="6">
    <location>
        <begin position="71"/>
        <end position="89"/>
    </location>
</feature>
<sequence length="349" mass="39123">MRPVHGRVIPRITLICQIIIAVFKRSVLLKKHPGLKQGLRWGLVLLVLTGLGLLLKQSFQAQSFQNLLLQAHYPWLLASAGLVLSELLLKALRLRLLAQPFAIQHSFRNWLRIQVLGIALATVTPGRLGEVAKVFLMAEKAPDKWGLSLLLCIFERLLDFLLLCLLGLLLSLSLLPAGPLPLLMGLLLGFLLLGLFSFLRFQHLWQELLPLLPLKIQQVLREYLHHREKLLPQLLPVWLLTCLIWLLNACFQWFLLFSIGKTVSLWIVTGINAILALAGILALLPLGLGTTDLGAFFLYKQLLSLSTESILFLMLASRAIGLSVLFGLALPFGLRDLRKQEFPAPPHEI</sequence>
<dbReference type="PANTHER" id="PTHR39087">
    <property type="entry name" value="UPF0104 MEMBRANE PROTEIN MJ1595"/>
    <property type="match status" value="1"/>
</dbReference>
<keyword evidence="5 6" id="KW-0472">Membrane</keyword>
<protein>
    <recommendedName>
        <fullName evidence="9">TIGR00374 family protein</fullName>
    </recommendedName>
</protein>
<dbReference type="EMBL" id="PFFQ01000004">
    <property type="protein sequence ID" value="PIW19568.1"/>
    <property type="molecule type" value="Genomic_DNA"/>
</dbReference>
<dbReference type="Pfam" id="PF03706">
    <property type="entry name" value="LPG_synthase_TM"/>
    <property type="match status" value="1"/>
</dbReference>
<evidence type="ECO:0000256" key="1">
    <source>
        <dbReference type="ARBA" id="ARBA00004651"/>
    </source>
</evidence>